<dbReference type="InterPro" id="IPR005288">
    <property type="entry name" value="NadB"/>
</dbReference>
<evidence type="ECO:0000256" key="4">
    <source>
        <dbReference type="ARBA" id="ARBA00012173"/>
    </source>
</evidence>
<dbReference type="GO" id="GO:0005737">
    <property type="term" value="C:cytoplasm"/>
    <property type="evidence" value="ECO:0007669"/>
    <property type="project" value="UniProtKB-SubCell"/>
</dbReference>
<evidence type="ECO:0000256" key="2">
    <source>
        <dbReference type="ARBA" id="ARBA00004950"/>
    </source>
</evidence>
<dbReference type="Gene3D" id="3.50.50.60">
    <property type="entry name" value="FAD/NAD(P)-binding domain"/>
    <property type="match status" value="1"/>
</dbReference>
<evidence type="ECO:0000256" key="5">
    <source>
        <dbReference type="ARBA" id="ARBA00022630"/>
    </source>
</evidence>
<comment type="catalytic activity">
    <reaction evidence="9">
        <text>L-aspartate + O2 = iminosuccinate + H2O2</text>
        <dbReference type="Rhea" id="RHEA:25876"/>
        <dbReference type="ChEBI" id="CHEBI:15379"/>
        <dbReference type="ChEBI" id="CHEBI:16240"/>
        <dbReference type="ChEBI" id="CHEBI:29991"/>
        <dbReference type="ChEBI" id="CHEBI:77875"/>
        <dbReference type="EC" id="1.4.3.16"/>
    </reaction>
    <physiologicalReaction direction="left-to-right" evidence="9">
        <dbReference type="Rhea" id="RHEA:25877"/>
    </physiologicalReaction>
</comment>
<dbReference type="GO" id="GO:0008734">
    <property type="term" value="F:L-aspartate oxidase activity"/>
    <property type="evidence" value="ECO:0007669"/>
    <property type="project" value="UniProtKB-UniRule"/>
</dbReference>
<dbReference type="NCBIfam" id="TIGR00551">
    <property type="entry name" value="nadB"/>
    <property type="match status" value="1"/>
</dbReference>
<evidence type="ECO:0000256" key="11">
    <source>
        <dbReference type="PIRSR" id="PIRSR000171-1"/>
    </source>
</evidence>
<dbReference type="PIRSF" id="PIRSF000171">
    <property type="entry name" value="SDHA_APRA_LASPO"/>
    <property type="match status" value="1"/>
</dbReference>
<keyword evidence="6 12" id="KW-0662">Pyridine nucleotide biosynthesis</keyword>
<evidence type="ECO:0000256" key="12">
    <source>
        <dbReference type="RuleBase" id="RU362049"/>
    </source>
</evidence>
<evidence type="ECO:0000259" key="14">
    <source>
        <dbReference type="Pfam" id="PF02910"/>
    </source>
</evidence>
<evidence type="ECO:0000256" key="6">
    <source>
        <dbReference type="ARBA" id="ARBA00022642"/>
    </source>
</evidence>
<keyword evidence="7 12" id="KW-0274">FAD</keyword>
<keyword evidence="5 12" id="KW-0285">Flavoprotein</keyword>
<dbReference type="PANTHER" id="PTHR42716">
    <property type="entry name" value="L-ASPARTATE OXIDASE"/>
    <property type="match status" value="1"/>
</dbReference>
<evidence type="ECO:0000256" key="1">
    <source>
        <dbReference type="ARBA" id="ARBA00001974"/>
    </source>
</evidence>
<dbReference type="AlphaFoldDB" id="A0A1F5FGR0"/>
<dbReference type="GO" id="GO:0034628">
    <property type="term" value="P:'de novo' NAD+ biosynthetic process from L-aspartate"/>
    <property type="evidence" value="ECO:0007669"/>
    <property type="project" value="TreeGrafter"/>
</dbReference>
<dbReference type="InterPro" id="IPR036188">
    <property type="entry name" value="FAD/NAD-bd_sf"/>
</dbReference>
<dbReference type="SUPFAM" id="SSF56425">
    <property type="entry name" value="Succinate dehydrogenase/fumarate reductase flavoprotein, catalytic domain"/>
    <property type="match status" value="1"/>
</dbReference>
<comment type="cofactor">
    <cofactor evidence="1 12">
        <name>FAD</name>
        <dbReference type="ChEBI" id="CHEBI:57692"/>
    </cofactor>
</comment>
<dbReference type="Pfam" id="PF00890">
    <property type="entry name" value="FAD_binding_2"/>
    <property type="match status" value="1"/>
</dbReference>
<evidence type="ECO:0000256" key="3">
    <source>
        <dbReference type="ARBA" id="ARBA00008562"/>
    </source>
</evidence>
<comment type="function">
    <text evidence="12">Catalyzes the oxidation of L-aspartate to iminoaspartate.</text>
</comment>
<keyword evidence="8 12" id="KW-0560">Oxidoreductase</keyword>
<organism evidence="15 16">
    <name type="scientific">Candidatus Coatesbacteria bacterium RBG_13_66_14</name>
    <dbReference type="NCBI Taxonomy" id="1817816"/>
    <lineage>
        <taxon>Bacteria</taxon>
        <taxon>Candidatus Coatesiibacteriota</taxon>
    </lineage>
</organism>
<dbReference type="Proteomes" id="UP000177187">
    <property type="component" value="Unassembled WGS sequence"/>
</dbReference>
<evidence type="ECO:0000313" key="15">
    <source>
        <dbReference type="EMBL" id="OGD78773.1"/>
    </source>
</evidence>
<dbReference type="SUPFAM" id="SSF46977">
    <property type="entry name" value="Succinate dehydrogenase/fumarate reductase flavoprotein C-terminal domain"/>
    <property type="match status" value="1"/>
</dbReference>
<dbReference type="FunFam" id="1.20.58.100:FF:000002">
    <property type="entry name" value="L-aspartate oxidase"/>
    <property type="match status" value="1"/>
</dbReference>
<dbReference type="EMBL" id="MFAF01000026">
    <property type="protein sequence ID" value="OGD78773.1"/>
    <property type="molecule type" value="Genomic_DNA"/>
</dbReference>
<dbReference type="SUPFAM" id="SSF51905">
    <property type="entry name" value="FAD/NAD(P)-binding domain"/>
    <property type="match status" value="1"/>
</dbReference>
<dbReference type="Gene3D" id="1.20.58.100">
    <property type="entry name" value="Fumarate reductase/succinate dehydrogenase flavoprotein-like, C-terminal domain"/>
    <property type="match status" value="1"/>
</dbReference>
<evidence type="ECO:0000256" key="8">
    <source>
        <dbReference type="ARBA" id="ARBA00023002"/>
    </source>
</evidence>
<dbReference type="FunFam" id="3.90.700.10:FF:000002">
    <property type="entry name" value="L-aspartate oxidase"/>
    <property type="match status" value="1"/>
</dbReference>
<dbReference type="InterPro" id="IPR027477">
    <property type="entry name" value="Succ_DH/fumarate_Rdtase_cat_sf"/>
</dbReference>
<evidence type="ECO:0000259" key="13">
    <source>
        <dbReference type="Pfam" id="PF00890"/>
    </source>
</evidence>
<dbReference type="UniPathway" id="UPA00253">
    <property type="reaction ID" value="UER00326"/>
</dbReference>
<evidence type="ECO:0000256" key="10">
    <source>
        <dbReference type="NCBIfam" id="TIGR00551"/>
    </source>
</evidence>
<dbReference type="PANTHER" id="PTHR42716:SF2">
    <property type="entry name" value="L-ASPARTATE OXIDASE, CHLOROPLASTIC"/>
    <property type="match status" value="1"/>
</dbReference>
<feature type="domain" description="FAD-dependent oxidoreductase 2 FAD-binding" evidence="13">
    <location>
        <begin position="7"/>
        <end position="380"/>
    </location>
</feature>
<evidence type="ECO:0000256" key="9">
    <source>
        <dbReference type="ARBA" id="ARBA00048305"/>
    </source>
</evidence>
<reference evidence="15 16" key="1">
    <citation type="journal article" date="2016" name="Nat. Commun.">
        <title>Thousands of microbial genomes shed light on interconnected biogeochemical processes in an aquifer system.</title>
        <authorList>
            <person name="Anantharaman K."/>
            <person name="Brown C.T."/>
            <person name="Hug L.A."/>
            <person name="Sharon I."/>
            <person name="Castelle C.J."/>
            <person name="Probst A.J."/>
            <person name="Thomas B.C."/>
            <person name="Singh A."/>
            <person name="Wilkins M.J."/>
            <person name="Karaoz U."/>
            <person name="Brodie E.L."/>
            <person name="Williams K.H."/>
            <person name="Hubbard S.S."/>
            <person name="Banfield J.F."/>
        </authorList>
    </citation>
    <scope>NUCLEOTIDE SEQUENCE [LARGE SCALE GENOMIC DNA]</scope>
</reference>
<evidence type="ECO:0000313" key="16">
    <source>
        <dbReference type="Proteomes" id="UP000177187"/>
    </source>
</evidence>
<dbReference type="Gene3D" id="3.90.700.10">
    <property type="entry name" value="Succinate dehydrogenase/fumarate reductase flavoprotein, catalytic domain"/>
    <property type="match status" value="1"/>
</dbReference>
<dbReference type="Pfam" id="PF02910">
    <property type="entry name" value="Succ_DH_flav_C"/>
    <property type="match status" value="1"/>
</dbReference>
<dbReference type="PRINTS" id="PR00411">
    <property type="entry name" value="PNDRDTASEI"/>
</dbReference>
<comment type="similarity">
    <text evidence="3 12">Belongs to the FAD-dependent oxidoreductase 2 family. NadB subfamily.</text>
</comment>
<dbReference type="InterPro" id="IPR015939">
    <property type="entry name" value="Fum_Rdtase/Succ_DH_flav-like_C"/>
</dbReference>
<gene>
    <name evidence="15" type="ORF">A2Y64_06820</name>
</gene>
<protein>
    <recommendedName>
        <fullName evidence="4 10">L-aspartate oxidase</fullName>
        <ecNumber evidence="4 10">1.4.3.16</ecNumber>
    </recommendedName>
</protein>
<dbReference type="PRINTS" id="PR00368">
    <property type="entry name" value="FADPNR"/>
</dbReference>
<dbReference type="InterPro" id="IPR003953">
    <property type="entry name" value="FAD-dep_OxRdtase_2_FAD-bd"/>
</dbReference>
<dbReference type="InterPro" id="IPR037099">
    <property type="entry name" value="Fum_R/Succ_DH_flav-like_C_sf"/>
</dbReference>
<evidence type="ECO:0000256" key="7">
    <source>
        <dbReference type="ARBA" id="ARBA00022827"/>
    </source>
</evidence>
<comment type="subcellular location">
    <subcellularLocation>
        <location evidence="12">Cytoplasm</location>
    </subcellularLocation>
</comment>
<name>A0A1F5FGR0_9BACT</name>
<dbReference type="NCBIfam" id="NF006567">
    <property type="entry name" value="PRK09077.1"/>
    <property type="match status" value="1"/>
</dbReference>
<proteinExistence type="inferred from homology"/>
<feature type="active site" description="Proton acceptor" evidence="11">
    <location>
        <position position="278"/>
    </location>
</feature>
<dbReference type="EC" id="1.4.3.16" evidence="4 10"/>
<accession>A0A1F5FGR0</accession>
<dbReference type="STRING" id="1817816.A2Y64_06820"/>
<comment type="pathway">
    <text evidence="2 12">Cofactor biosynthesis; NAD(+) biosynthesis; iminoaspartate from L-aspartate (oxidase route): step 1/1.</text>
</comment>
<comment type="caution">
    <text evidence="15">The sequence shown here is derived from an EMBL/GenBank/DDBJ whole genome shotgun (WGS) entry which is preliminary data.</text>
</comment>
<sequence>MKIRDCDFLVIGSGIAGLSIAVRSASLGSVVVLTKKEAAESNTNLAQGGIAAVIAPGDSFDQHVADTLRAGVGLCHRDAVELMVRQGPERVRELAELGAGFTRNPEGDFELGREGGHSSRRIVHASDLTGYEIEKALLAAARKRGVEIVTNSLAYDLTLAPGPDGLNQCTGVAAVEGDEVVLYRARAVFLCTGGAGKVYLYTSNPDVATGDGMALALRAGCRMANMEFVQFHPTCLYHPLERSFLITEALRGEGARLLTTDGRRFMPDYDERAELAPRDIVARAIDSEMKTSGEKHVLLDATVIGAQKLKKRFPNVYGRCLELGYDIAQKPFPVVPAAHYFCGGVLTDLRGRTDLPRLYAVGECACTGVHGANRLASNSLLEAVVFAHEAADDLPRWMEELGPPPVDAPPAEIPQVRPPTEMVTLDHDWDNVRRLTWDYVGIVRSDRRLRLAADRLRLIARSVEDTFRRGFCADLIELRNITQVARMIVQSALERRESRGLHYNRDCPETDDAHWAKDTVLTQFG</sequence>
<feature type="domain" description="Fumarate reductase/succinate dehydrogenase flavoprotein-like C-terminal" evidence="14">
    <location>
        <begin position="431"/>
        <end position="521"/>
    </location>
</feature>